<dbReference type="EMBL" id="CAJOBA010065122">
    <property type="protein sequence ID" value="CAF4356525.1"/>
    <property type="molecule type" value="Genomic_DNA"/>
</dbReference>
<feature type="non-terminal residue" evidence="1">
    <location>
        <position position="1"/>
    </location>
</feature>
<accession>A0A8S2FUV4</accession>
<protein>
    <submittedName>
        <fullName evidence="1">Uncharacterized protein</fullName>
    </submittedName>
</protein>
<dbReference type="Proteomes" id="UP000677228">
    <property type="component" value="Unassembled WGS sequence"/>
</dbReference>
<dbReference type="AlphaFoldDB" id="A0A8S2FUV4"/>
<sequence>DDFVSYYPNWLQELEQLKRSKKLSTNHEKQIKHLILLMKAYIEQERH</sequence>
<evidence type="ECO:0000313" key="3">
    <source>
        <dbReference type="Proteomes" id="UP000677228"/>
    </source>
</evidence>
<comment type="caution">
    <text evidence="1">The sequence shown here is derived from an EMBL/GenBank/DDBJ whole genome shotgun (WGS) entry which is preliminary data.</text>
</comment>
<dbReference type="EMBL" id="CAJNOK010042448">
    <property type="protein sequence ID" value="CAF1563941.1"/>
    <property type="molecule type" value="Genomic_DNA"/>
</dbReference>
<organism evidence="1 3">
    <name type="scientific">Didymodactylos carnosus</name>
    <dbReference type="NCBI Taxonomy" id="1234261"/>
    <lineage>
        <taxon>Eukaryota</taxon>
        <taxon>Metazoa</taxon>
        <taxon>Spiralia</taxon>
        <taxon>Gnathifera</taxon>
        <taxon>Rotifera</taxon>
        <taxon>Eurotatoria</taxon>
        <taxon>Bdelloidea</taxon>
        <taxon>Philodinida</taxon>
        <taxon>Philodinidae</taxon>
        <taxon>Didymodactylos</taxon>
    </lineage>
</organism>
<evidence type="ECO:0000313" key="2">
    <source>
        <dbReference type="EMBL" id="CAF4356525.1"/>
    </source>
</evidence>
<gene>
    <name evidence="1" type="ORF">OVA965_LOCUS39966</name>
    <name evidence="2" type="ORF">TMI583_LOCUS41350</name>
</gene>
<proteinExistence type="predicted"/>
<reference evidence="1" key="1">
    <citation type="submission" date="2021-02" db="EMBL/GenBank/DDBJ databases">
        <authorList>
            <person name="Nowell W R."/>
        </authorList>
    </citation>
    <scope>NUCLEOTIDE SEQUENCE</scope>
</reference>
<name>A0A8S2FUV4_9BILA</name>
<dbReference type="Proteomes" id="UP000682733">
    <property type="component" value="Unassembled WGS sequence"/>
</dbReference>
<evidence type="ECO:0000313" key="1">
    <source>
        <dbReference type="EMBL" id="CAF1563941.1"/>
    </source>
</evidence>